<protein>
    <submittedName>
        <fullName evidence="2">Uncharacterized protein</fullName>
    </submittedName>
</protein>
<accession>A0A834DJB6</accession>
<reference evidence="2 3" key="1">
    <citation type="journal article" date="2020" name="Nature">
        <title>Six reference-quality genomes reveal evolution of bat adaptations.</title>
        <authorList>
            <person name="Jebb D."/>
            <person name="Huang Z."/>
            <person name="Pippel M."/>
            <person name="Hughes G.M."/>
            <person name="Lavrichenko K."/>
            <person name="Devanna P."/>
            <person name="Winkler S."/>
            <person name="Jermiin L.S."/>
            <person name="Skirmuntt E.C."/>
            <person name="Katzourakis A."/>
            <person name="Burkitt-Gray L."/>
            <person name="Ray D.A."/>
            <person name="Sullivan K.A.M."/>
            <person name="Roscito J.G."/>
            <person name="Kirilenko B.M."/>
            <person name="Davalos L.M."/>
            <person name="Corthals A.P."/>
            <person name="Power M.L."/>
            <person name="Jones G."/>
            <person name="Ransome R.D."/>
            <person name="Dechmann D.K.N."/>
            <person name="Locatelli A.G."/>
            <person name="Puechmaille S.J."/>
            <person name="Fedrigo O."/>
            <person name="Jarvis E.D."/>
            <person name="Hiller M."/>
            <person name="Vernes S.C."/>
            <person name="Myers E.W."/>
            <person name="Teeling E.C."/>
        </authorList>
    </citation>
    <scope>NUCLEOTIDE SEQUENCE [LARGE SCALE GENOMIC DNA]</scope>
    <source>
        <strain evidence="2">Bat1K_MPI-CBG_1</strain>
    </source>
</reference>
<dbReference type="AlphaFoldDB" id="A0A834DJB6"/>
<evidence type="ECO:0000256" key="1">
    <source>
        <dbReference type="SAM" id="MobiDB-lite"/>
    </source>
</evidence>
<gene>
    <name evidence="2" type="ORF">HJG60_008925</name>
</gene>
<name>A0A834DJB6_9CHIR</name>
<dbReference type="Proteomes" id="UP000664940">
    <property type="component" value="Unassembled WGS sequence"/>
</dbReference>
<feature type="region of interest" description="Disordered" evidence="1">
    <location>
        <begin position="77"/>
        <end position="101"/>
    </location>
</feature>
<evidence type="ECO:0000313" key="2">
    <source>
        <dbReference type="EMBL" id="KAF6081949.1"/>
    </source>
</evidence>
<dbReference type="EMBL" id="JABVXQ010000013">
    <property type="protein sequence ID" value="KAF6081949.1"/>
    <property type="molecule type" value="Genomic_DNA"/>
</dbReference>
<sequence>MGGGGALWVREGGAVERAEGCGQLTGGLVWVGGQEPKRGLRPQPVLADDGSRGGQHVPLGAVRLRQRGSACTFEQHEEGALGVSGPGQKPSRLLAAGRPDPGGGAILVTTVSVPLSVSTHE</sequence>
<comment type="caution">
    <text evidence="2">The sequence shown here is derived from an EMBL/GenBank/DDBJ whole genome shotgun (WGS) entry which is preliminary data.</text>
</comment>
<proteinExistence type="predicted"/>
<evidence type="ECO:0000313" key="3">
    <source>
        <dbReference type="Proteomes" id="UP000664940"/>
    </source>
</evidence>
<feature type="region of interest" description="Disordered" evidence="1">
    <location>
        <begin position="33"/>
        <end position="54"/>
    </location>
</feature>
<organism evidence="2 3">
    <name type="scientific">Phyllostomus discolor</name>
    <name type="common">pale spear-nosed bat</name>
    <dbReference type="NCBI Taxonomy" id="89673"/>
    <lineage>
        <taxon>Eukaryota</taxon>
        <taxon>Metazoa</taxon>
        <taxon>Chordata</taxon>
        <taxon>Craniata</taxon>
        <taxon>Vertebrata</taxon>
        <taxon>Euteleostomi</taxon>
        <taxon>Mammalia</taxon>
        <taxon>Eutheria</taxon>
        <taxon>Laurasiatheria</taxon>
        <taxon>Chiroptera</taxon>
        <taxon>Yangochiroptera</taxon>
        <taxon>Phyllostomidae</taxon>
        <taxon>Phyllostominae</taxon>
        <taxon>Phyllostomus</taxon>
    </lineage>
</organism>